<protein>
    <submittedName>
        <fullName evidence="2">Uncharacterized protein</fullName>
    </submittedName>
</protein>
<reference evidence="2 3" key="1">
    <citation type="journal article" date="2012" name="PLoS Pathog.">
        <title>Diverse lifestyles and strategies of plant pathogenesis encoded in the genomes of eighteen Dothideomycetes fungi.</title>
        <authorList>
            <person name="Ohm R.A."/>
            <person name="Feau N."/>
            <person name="Henrissat B."/>
            <person name="Schoch C.L."/>
            <person name="Horwitz B.A."/>
            <person name="Barry K.W."/>
            <person name="Condon B.J."/>
            <person name="Copeland A.C."/>
            <person name="Dhillon B."/>
            <person name="Glaser F."/>
            <person name="Hesse C.N."/>
            <person name="Kosti I."/>
            <person name="LaButti K."/>
            <person name="Lindquist E.A."/>
            <person name="Lucas S."/>
            <person name="Salamov A.A."/>
            <person name="Bradshaw R.E."/>
            <person name="Ciuffetti L."/>
            <person name="Hamelin R.C."/>
            <person name="Kema G.H.J."/>
            <person name="Lawrence C."/>
            <person name="Scott J.A."/>
            <person name="Spatafora J.W."/>
            <person name="Turgeon B.G."/>
            <person name="de Wit P.J.G.M."/>
            <person name="Zhong S."/>
            <person name="Goodwin S.B."/>
            <person name="Grigoriev I.V."/>
        </authorList>
    </citation>
    <scope>NUCLEOTIDE SEQUENCE [LARGE SCALE GENOMIC DNA]</scope>
    <source>
        <strain evidence="2 3">UAMH 10762</strain>
    </source>
</reference>
<feature type="region of interest" description="Disordered" evidence="1">
    <location>
        <begin position="1"/>
        <end position="134"/>
    </location>
</feature>
<sequence>MYGPPPQGQGPNMQPLQSLPAGRKRSNDEPHTPTMPPPNPADQAQLQRGSQQYAYPDPSGLNHAGASPASSVTSFHSAQPLYMQQPARVSPQSALPYEASRASSSPHPQGGLPSAPAAPTSFAPQSGMQYWGGTPSPGGMVAVNAAHPGVKISDIVAYSGAQQQHQQPPYQQQVAQQAVAHGDERTRMDTSMVQALNRGPM</sequence>
<feature type="compositionally biased region" description="Polar residues" evidence="1">
    <location>
        <begin position="68"/>
        <end position="77"/>
    </location>
</feature>
<keyword evidence="3" id="KW-1185">Reference proteome</keyword>
<evidence type="ECO:0000256" key="1">
    <source>
        <dbReference type="SAM" id="MobiDB-lite"/>
    </source>
</evidence>
<feature type="compositionally biased region" description="Polar residues" evidence="1">
    <location>
        <begin position="42"/>
        <end position="53"/>
    </location>
</feature>
<dbReference type="HOGENOM" id="CLU_1360189_0_0_1"/>
<organism evidence="2 3">
    <name type="scientific">Baudoinia panamericana (strain UAMH 10762)</name>
    <name type="common">Angels' share fungus</name>
    <name type="synonym">Baudoinia compniacensis (strain UAMH 10762)</name>
    <dbReference type="NCBI Taxonomy" id="717646"/>
    <lineage>
        <taxon>Eukaryota</taxon>
        <taxon>Fungi</taxon>
        <taxon>Dikarya</taxon>
        <taxon>Ascomycota</taxon>
        <taxon>Pezizomycotina</taxon>
        <taxon>Dothideomycetes</taxon>
        <taxon>Dothideomycetidae</taxon>
        <taxon>Mycosphaerellales</taxon>
        <taxon>Teratosphaeriaceae</taxon>
        <taxon>Baudoinia</taxon>
    </lineage>
</organism>
<dbReference type="RefSeq" id="XP_007678099.1">
    <property type="nucleotide sequence ID" value="XM_007679909.1"/>
</dbReference>
<name>M2ME30_BAUPA</name>
<evidence type="ECO:0000313" key="2">
    <source>
        <dbReference type="EMBL" id="EMC94836.1"/>
    </source>
</evidence>
<dbReference type="KEGG" id="bcom:BAUCODRAFT_36098"/>
<accession>M2ME30</accession>
<gene>
    <name evidence="2" type="ORF">BAUCODRAFT_36098</name>
</gene>
<dbReference type="AlphaFoldDB" id="M2ME30"/>
<dbReference type="EMBL" id="KB445558">
    <property type="protein sequence ID" value="EMC94836.1"/>
    <property type="molecule type" value="Genomic_DNA"/>
</dbReference>
<feature type="compositionally biased region" description="Low complexity" evidence="1">
    <location>
        <begin position="113"/>
        <end position="126"/>
    </location>
</feature>
<dbReference type="Proteomes" id="UP000011761">
    <property type="component" value="Unassembled WGS sequence"/>
</dbReference>
<dbReference type="OrthoDB" id="5401558at2759"/>
<evidence type="ECO:0000313" key="3">
    <source>
        <dbReference type="Proteomes" id="UP000011761"/>
    </source>
</evidence>
<proteinExistence type="predicted"/>
<dbReference type="GeneID" id="19112873"/>